<evidence type="ECO:0000256" key="4">
    <source>
        <dbReference type="ARBA" id="ARBA00023163"/>
    </source>
</evidence>
<gene>
    <name evidence="6" type="ORF">RJ45_20630</name>
</gene>
<feature type="domain" description="HTH lysR-type" evidence="5">
    <location>
        <begin position="4"/>
        <end position="61"/>
    </location>
</feature>
<dbReference type="Gene3D" id="1.10.10.10">
    <property type="entry name" value="Winged helix-like DNA-binding domain superfamily/Winged helix DNA-binding domain"/>
    <property type="match status" value="1"/>
</dbReference>
<dbReference type="SUPFAM" id="SSF46785">
    <property type="entry name" value="Winged helix' DNA-binding domain"/>
    <property type="match status" value="1"/>
</dbReference>
<comment type="caution">
    <text evidence="6">The sequence shown here is derived from an EMBL/GenBank/DDBJ whole genome shotgun (WGS) entry which is preliminary data.</text>
</comment>
<comment type="similarity">
    <text evidence="1">Belongs to the LysR transcriptional regulatory family.</text>
</comment>
<dbReference type="Proteomes" id="UP000031278">
    <property type="component" value="Unassembled WGS sequence"/>
</dbReference>
<evidence type="ECO:0000256" key="2">
    <source>
        <dbReference type="ARBA" id="ARBA00023015"/>
    </source>
</evidence>
<dbReference type="GO" id="GO:0043565">
    <property type="term" value="F:sequence-specific DNA binding"/>
    <property type="evidence" value="ECO:0007669"/>
    <property type="project" value="TreeGrafter"/>
</dbReference>
<reference evidence="6 7" key="1">
    <citation type="submission" date="2014-12" db="EMBL/GenBank/DDBJ databases">
        <title>Genome sequencing of Photobacterium gaetbulicola AD005a.</title>
        <authorList>
            <person name="Adrian T.G.S."/>
            <person name="Chan K.G."/>
        </authorList>
    </citation>
    <scope>NUCLEOTIDE SEQUENCE [LARGE SCALE GENOMIC DNA]</scope>
    <source>
        <strain evidence="6 7">AD005a</strain>
    </source>
</reference>
<dbReference type="Pfam" id="PF03466">
    <property type="entry name" value="LysR_substrate"/>
    <property type="match status" value="1"/>
</dbReference>
<dbReference type="PROSITE" id="PS50931">
    <property type="entry name" value="HTH_LYSR"/>
    <property type="match status" value="1"/>
</dbReference>
<dbReference type="SUPFAM" id="SSF53850">
    <property type="entry name" value="Periplasmic binding protein-like II"/>
    <property type="match status" value="1"/>
</dbReference>
<dbReference type="Gene3D" id="3.40.190.290">
    <property type="match status" value="1"/>
</dbReference>
<dbReference type="GO" id="GO:0006351">
    <property type="term" value="P:DNA-templated transcription"/>
    <property type="evidence" value="ECO:0007669"/>
    <property type="project" value="TreeGrafter"/>
</dbReference>
<dbReference type="Pfam" id="PF00126">
    <property type="entry name" value="HTH_1"/>
    <property type="match status" value="1"/>
</dbReference>
<protein>
    <submittedName>
        <fullName evidence="6">LysR family transcriptional regulator</fullName>
    </submittedName>
</protein>
<keyword evidence="4" id="KW-0804">Transcription</keyword>
<evidence type="ECO:0000259" key="5">
    <source>
        <dbReference type="PROSITE" id="PS50931"/>
    </source>
</evidence>
<evidence type="ECO:0000313" key="6">
    <source>
        <dbReference type="EMBL" id="KHT61843.1"/>
    </source>
</evidence>
<dbReference type="AlphaFoldDB" id="A0A0B9FZ69"/>
<keyword evidence="2" id="KW-0805">Transcription regulation</keyword>
<dbReference type="RefSeq" id="WP_039466797.1">
    <property type="nucleotide sequence ID" value="NZ_JWLZ01000189.1"/>
</dbReference>
<dbReference type="GO" id="GO:0003700">
    <property type="term" value="F:DNA-binding transcription factor activity"/>
    <property type="evidence" value="ECO:0007669"/>
    <property type="project" value="InterPro"/>
</dbReference>
<dbReference type="PANTHER" id="PTHR30537">
    <property type="entry name" value="HTH-TYPE TRANSCRIPTIONAL REGULATOR"/>
    <property type="match status" value="1"/>
</dbReference>
<dbReference type="CDD" id="cd05466">
    <property type="entry name" value="PBP2_LTTR_substrate"/>
    <property type="match status" value="1"/>
</dbReference>
<name>A0A0B9FZ69_9GAMM</name>
<sequence length="303" mass="34557">MHSMEWDSIRIFLAVAEEGSMSAAALKLGMSQPTVSRHVLALEEKVGFNLFDRSTQGLGLTTAGKELLGTAKEAEKGVDGFIYKASAHSGKQVGHVRLAASDAISYYWLPSLLNAFRRQFPAIEIEILVANKEVNLNKREADLLISKVRPEQSDLVVSLLHSEPIGFYAHREYLKEFGYPTSVVEMHNNHHQVIGYDQQRVYIETARQFGDRLNRSQFKFRTDSFKMQLELARAKAGIAVVFHSVAERYPELQPIHFTDIELPDAQWWLVCHHDVHINPRIRHLMAFISEWFRSSQDKVLLIS</sequence>
<dbReference type="PRINTS" id="PR00039">
    <property type="entry name" value="HTHLYSR"/>
</dbReference>
<dbReference type="FunFam" id="1.10.10.10:FF:000001">
    <property type="entry name" value="LysR family transcriptional regulator"/>
    <property type="match status" value="1"/>
</dbReference>
<dbReference type="PANTHER" id="PTHR30537:SF3">
    <property type="entry name" value="TRANSCRIPTIONAL REGULATORY PROTEIN"/>
    <property type="match status" value="1"/>
</dbReference>
<evidence type="ECO:0000256" key="3">
    <source>
        <dbReference type="ARBA" id="ARBA00023125"/>
    </source>
</evidence>
<organism evidence="6 7">
    <name type="scientific">Photobacterium gaetbulicola</name>
    <dbReference type="NCBI Taxonomy" id="1295392"/>
    <lineage>
        <taxon>Bacteria</taxon>
        <taxon>Pseudomonadati</taxon>
        <taxon>Pseudomonadota</taxon>
        <taxon>Gammaproteobacteria</taxon>
        <taxon>Vibrionales</taxon>
        <taxon>Vibrionaceae</taxon>
        <taxon>Photobacterium</taxon>
    </lineage>
</organism>
<dbReference type="InterPro" id="IPR000847">
    <property type="entry name" value="LysR_HTH_N"/>
</dbReference>
<dbReference type="InterPro" id="IPR036388">
    <property type="entry name" value="WH-like_DNA-bd_sf"/>
</dbReference>
<dbReference type="EMBL" id="JWLZ01000189">
    <property type="protein sequence ID" value="KHT61843.1"/>
    <property type="molecule type" value="Genomic_DNA"/>
</dbReference>
<proteinExistence type="inferred from homology"/>
<keyword evidence="3" id="KW-0238">DNA-binding</keyword>
<dbReference type="InterPro" id="IPR036390">
    <property type="entry name" value="WH_DNA-bd_sf"/>
</dbReference>
<evidence type="ECO:0000256" key="1">
    <source>
        <dbReference type="ARBA" id="ARBA00009437"/>
    </source>
</evidence>
<dbReference type="InterPro" id="IPR005119">
    <property type="entry name" value="LysR_subst-bd"/>
</dbReference>
<accession>A0A0B9FZ69</accession>
<dbReference type="InterPro" id="IPR058163">
    <property type="entry name" value="LysR-type_TF_proteobact-type"/>
</dbReference>
<evidence type="ECO:0000313" key="7">
    <source>
        <dbReference type="Proteomes" id="UP000031278"/>
    </source>
</evidence>